<comment type="caution">
    <text evidence="2">The sequence shown here is derived from an EMBL/GenBank/DDBJ whole genome shotgun (WGS) entry which is preliminary data.</text>
</comment>
<evidence type="ECO:0000313" key="3">
    <source>
        <dbReference type="Proteomes" id="UP001156140"/>
    </source>
</evidence>
<dbReference type="Gene3D" id="1.25.40.10">
    <property type="entry name" value="Tetratricopeptide repeat domain"/>
    <property type="match status" value="2"/>
</dbReference>
<organism evidence="2 3">
    <name type="scientific">Paradevosia shaoguanensis</name>
    <dbReference type="NCBI Taxonomy" id="1335043"/>
    <lineage>
        <taxon>Bacteria</taxon>
        <taxon>Pseudomonadati</taxon>
        <taxon>Pseudomonadota</taxon>
        <taxon>Alphaproteobacteria</taxon>
        <taxon>Hyphomicrobiales</taxon>
        <taxon>Devosiaceae</taxon>
        <taxon>Paradevosia</taxon>
    </lineage>
</organism>
<protein>
    <submittedName>
        <fullName evidence="2">Tetratricopeptide repeat protein</fullName>
    </submittedName>
</protein>
<dbReference type="InterPro" id="IPR005543">
    <property type="entry name" value="PASTA_dom"/>
</dbReference>
<reference evidence="2" key="1">
    <citation type="submission" date="2022-03" db="EMBL/GenBank/DDBJ databases">
        <title>The complete genome sequence of a Methyloterrigena soli.</title>
        <authorList>
            <person name="Zi Z."/>
        </authorList>
    </citation>
    <scope>NUCLEOTIDE SEQUENCE</scope>
    <source>
        <strain evidence="2">M48</strain>
    </source>
</reference>
<keyword evidence="3" id="KW-1185">Reference proteome</keyword>
<dbReference type="PROSITE" id="PS51257">
    <property type="entry name" value="PROKAR_LIPOPROTEIN"/>
    <property type="match status" value="1"/>
</dbReference>
<dbReference type="Pfam" id="PF07721">
    <property type="entry name" value="TPR_4"/>
    <property type="match status" value="1"/>
</dbReference>
<evidence type="ECO:0000256" key="1">
    <source>
        <dbReference type="SAM" id="SignalP"/>
    </source>
</evidence>
<dbReference type="PIRSF" id="PIRSF035836">
    <property type="entry name" value="UCP035836"/>
    <property type="match status" value="1"/>
</dbReference>
<dbReference type="EMBL" id="JALAZD010000001">
    <property type="protein sequence ID" value="MCI0125252.1"/>
    <property type="molecule type" value="Genomic_DNA"/>
</dbReference>
<dbReference type="InterPro" id="IPR011990">
    <property type="entry name" value="TPR-like_helical_dom_sf"/>
</dbReference>
<feature type="signal peptide" evidence="1">
    <location>
        <begin position="1"/>
        <end position="29"/>
    </location>
</feature>
<dbReference type="SUPFAM" id="SSF48452">
    <property type="entry name" value="TPR-like"/>
    <property type="match status" value="1"/>
</dbReference>
<dbReference type="AlphaFoldDB" id="A0AA41QJE6"/>
<dbReference type="RefSeq" id="WP_197030278.1">
    <property type="nucleotide sequence ID" value="NZ_CP068983.1"/>
</dbReference>
<dbReference type="GO" id="GO:0042802">
    <property type="term" value="F:identical protein binding"/>
    <property type="evidence" value="ECO:0007669"/>
    <property type="project" value="InterPro"/>
</dbReference>
<dbReference type="InterPro" id="IPR014596">
    <property type="entry name" value="UCP035836"/>
</dbReference>
<dbReference type="InterPro" id="IPR019734">
    <property type="entry name" value="TPR_rpt"/>
</dbReference>
<keyword evidence="1" id="KW-0732">Signal</keyword>
<feature type="chain" id="PRO_5041341601" evidence="1">
    <location>
        <begin position="30"/>
        <end position="258"/>
    </location>
</feature>
<accession>A0AA41QJE6</accession>
<dbReference type="Pfam" id="PF14559">
    <property type="entry name" value="TPR_19"/>
    <property type="match status" value="1"/>
</dbReference>
<name>A0AA41QJE6_9HYPH</name>
<dbReference type="CDD" id="cd06577">
    <property type="entry name" value="PASTA_pknB"/>
    <property type="match status" value="1"/>
</dbReference>
<dbReference type="PANTHER" id="PTHR12558:SF13">
    <property type="entry name" value="CELL DIVISION CYCLE PROTEIN 27 HOMOLOG"/>
    <property type="match status" value="1"/>
</dbReference>
<dbReference type="Proteomes" id="UP001156140">
    <property type="component" value="Unassembled WGS sequence"/>
</dbReference>
<dbReference type="Pfam" id="PF13432">
    <property type="entry name" value="TPR_16"/>
    <property type="match status" value="1"/>
</dbReference>
<sequence length="258" mass="28030">MSRPLMQSLRPLRAALLIAVASLALSACATNRASMPSPDYSGMSQAEAQQTLAQLGARYKSNPRDKGTIIYYAAALRGAGQNDQAVAVLEAAMAIYKNDPDINVGYAKALTAQGRFDQALNVIDATIVPQQPDWNALSVKGAILDQMGRNQEARHLYNQALMIAPQEASLEANLGLSYAMTNELTTAEAHLRRAVQMQGANSRIRQNLALVVGLQGRFDEARALYAAELAPDQVEANMAYIRALLTQQNRWSAIKESR</sequence>
<proteinExistence type="predicted"/>
<evidence type="ECO:0000313" key="2">
    <source>
        <dbReference type="EMBL" id="MCI0125252.1"/>
    </source>
</evidence>
<gene>
    <name evidence="2" type="ORF">ML536_00275</name>
</gene>
<dbReference type="SMART" id="SM00028">
    <property type="entry name" value="TPR"/>
    <property type="match status" value="3"/>
</dbReference>
<dbReference type="InterPro" id="IPR011717">
    <property type="entry name" value="TPR-4"/>
</dbReference>
<dbReference type="PANTHER" id="PTHR12558">
    <property type="entry name" value="CELL DIVISION CYCLE 16,23,27"/>
    <property type="match status" value="1"/>
</dbReference>